<evidence type="ECO:0000313" key="5">
    <source>
        <dbReference type="EMBL" id="MFC0180998.1"/>
    </source>
</evidence>
<dbReference type="InterPro" id="IPR030678">
    <property type="entry name" value="Peptide/Ni-bd"/>
</dbReference>
<dbReference type="Gene3D" id="3.40.190.10">
    <property type="entry name" value="Periplasmic binding protein-like II"/>
    <property type="match status" value="1"/>
</dbReference>
<evidence type="ECO:0000256" key="3">
    <source>
        <dbReference type="SAM" id="SignalP"/>
    </source>
</evidence>
<feature type="chain" id="PRO_5045769309" evidence="3">
    <location>
        <begin position="21"/>
        <end position="528"/>
    </location>
</feature>
<dbReference type="Gene3D" id="3.10.105.10">
    <property type="entry name" value="Dipeptide-binding Protein, Domain 3"/>
    <property type="match status" value="1"/>
</dbReference>
<comment type="caution">
    <text evidence="5">The sequence shown here is derived from an EMBL/GenBank/DDBJ whole genome shotgun (WGS) entry which is preliminary data.</text>
</comment>
<proteinExistence type="inferred from homology"/>
<dbReference type="Gene3D" id="3.90.76.10">
    <property type="entry name" value="Dipeptide-binding Protein, Domain 1"/>
    <property type="match status" value="1"/>
</dbReference>
<evidence type="ECO:0000259" key="4">
    <source>
        <dbReference type="Pfam" id="PF00496"/>
    </source>
</evidence>
<accession>A0ABV6CDE0</accession>
<dbReference type="InterPro" id="IPR039424">
    <property type="entry name" value="SBP_5"/>
</dbReference>
<dbReference type="SUPFAM" id="SSF53850">
    <property type="entry name" value="Periplasmic binding protein-like II"/>
    <property type="match status" value="1"/>
</dbReference>
<dbReference type="Pfam" id="PF00496">
    <property type="entry name" value="SBP_bac_5"/>
    <property type="match status" value="1"/>
</dbReference>
<dbReference type="PANTHER" id="PTHR30290">
    <property type="entry name" value="PERIPLASMIC BINDING COMPONENT OF ABC TRANSPORTER"/>
    <property type="match status" value="1"/>
</dbReference>
<sequence>MNKKIVASLGLLLSPFAAFANNLIVCTEASPDGFDVVQFNSLVTTQASADVIFNGLVRYDETEKSVKPSLAKNWTISDDGLTYLFDLHDNVVFHSNKSFTPSRTLNADDVLFSFNRMLDKNHPWHKVVGATGFPHAQSFGLAELIKSIEKTGTHQVKIELTRPDATFLPLLTMGFTSIYSAEYADLLAKENRFNELNTQPIGTGPFSLRQYTKDANIRYIAHKEYFEGEPPVKQLVYAITPDAAVRTQKVEAGECHIAVAPKPSDVKLAIEKQHINVNQVPAFSTAYVALNTQKAPFDNVLVRQAVNYAFDKKSYNQAVFEGTAIEANTPYPPNTWSFNDKIIPYEYNVEKAKSLLEQAGLKDGFKTTIWVRPTGSVLNPNPKLGAEMLQADLKKVGIDASIQVIEWGELIQSAKKGEHDILFMGWGGDNGDPDNFLTPQFSCNAVQSGTNFARFCDQKLHGLIEQGKTTSDIATRTALYEEAQQIIHDQALWIPLAHPTASTLLRKEVKGYQTSPFARQHLSQVSVE</sequence>
<organism evidence="5 6">
    <name type="scientific">Thorsellia kenyensis</name>
    <dbReference type="NCBI Taxonomy" id="1549888"/>
    <lineage>
        <taxon>Bacteria</taxon>
        <taxon>Pseudomonadati</taxon>
        <taxon>Pseudomonadota</taxon>
        <taxon>Gammaproteobacteria</taxon>
        <taxon>Enterobacterales</taxon>
        <taxon>Thorselliaceae</taxon>
        <taxon>Thorsellia</taxon>
    </lineage>
</organism>
<name>A0ABV6CDE0_9GAMM</name>
<feature type="signal peptide" evidence="3">
    <location>
        <begin position="1"/>
        <end position="20"/>
    </location>
</feature>
<keyword evidence="6" id="KW-1185">Reference proteome</keyword>
<dbReference type="RefSeq" id="WP_385878333.1">
    <property type="nucleotide sequence ID" value="NZ_JBHLXE010000111.1"/>
</dbReference>
<keyword evidence="2 3" id="KW-0732">Signal</keyword>
<comment type="similarity">
    <text evidence="1">Belongs to the bacterial solute-binding protein 5 family.</text>
</comment>
<evidence type="ECO:0000256" key="1">
    <source>
        <dbReference type="ARBA" id="ARBA00005695"/>
    </source>
</evidence>
<evidence type="ECO:0000256" key="2">
    <source>
        <dbReference type="ARBA" id="ARBA00022729"/>
    </source>
</evidence>
<protein>
    <submittedName>
        <fullName evidence="5">ABC transporter substrate-binding protein</fullName>
    </submittedName>
</protein>
<dbReference type="CDD" id="cd08493">
    <property type="entry name" value="PBP2_DppA_like"/>
    <property type="match status" value="1"/>
</dbReference>
<gene>
    <name evidence="5" type="ORF">ACFFIT_13040</name>
</gene>
<dbReference type="Proteomes" id="UP001589758">
    <property type="component" value="Unassembled WGS sequence"/>
</dbReference>
<feature type="domain" description="Solute-binding protein family 5" evidence="4">
    <location>
        <begin position="66"/>
        <end position="445"/>
    </location>
</feature>
<reference evidence="5 6" key="1">
    <citation type="submission" date="2024-09" db="EMBL/GenBank/DDBJ databases">
        <authorList>
            <person name="Sun Q."/>
            <person name="Mori K."/>
        </authorList>
    </citation>
    <scope>NUCLEOTIDE SEQUENCE [LARGE SCALE GENOMIC DNA]</scope>
    <source>
        <strain evidence="5 6">CCM 8545</strain>
    </source>
</reference>
<dbReference type="PIRSF" id="PIRSF002741">
    <property type="entry name" value="MppA"/>
    <property type="match status" value="1"/>
</dbReference>
<dbReference type="PANTHER" id="PTHR30290:SF38">
    <property type="entry name" value="D,D-DIPEPTIDE-BINDING PERIPLASMIC PROTEIN DDPA-RELATED"/>
    <property type="match status" value="1"/>
</dbReference>
<dbReference type="EMBL" id="JBHLXE010000111">
    <property type="protein sequence ID" value="MFC0180998.1"/>
    <property type="molecule type" value="Genomic_DNA"/>
</dbReference>
<dbReference type="InterPro" id="IPR000914">
    <property type="entry name" value="SBP_5_dom"/>
</dbReference>
<evidence type="ECO:0000313" key="6">
    <source>
        <dbReference type="Proteomes" id="UP001589758"/>
    </source>
</evidence>